<protein>
    <submittedName>
        <fullName evidence="4">Ribosomal protein S18-alanine N-acetyltransferase</fullName>
    </submittedName>
</protein>
<name>A0A938Y7R7_9ACTN</name>
<dbReference type="InterPro" id="IPR016181">
    <property type="entry name" value="Acyl_CoA_acyltransferase"/>
</dbReference>
<sequence length="161" mass="16876">MRPATPADVPAIVALEAEAFPLDPWSHNLVSEGVRDALPTVSYLVAEEPGSGEGLVGYAVLSLVVPDAELQRIAVVPHCRRSGTGAALLAAVREHAADAGATRLLLEVREDNAAAIALYAAHGFAELGRRPRYYRDGTDAIVLSLTLPEASSPDAPVTMEA</sequence>
<accession>A0A938Y7R7</accession>
<keyword evidence="2" id="KW-0012">Acyltransferase</keyword>
<keyword evidence="4" id="KW-0687">Ribonucleoprotein</keyword>
<feature type="domain" description="N-acetyltransferase" evidence="3">
    <location>
        <begin position="1"/>
        <end position="148"/>
    </location>
</feature>
<dbReference type="PANTHER" id="PTHR43877">
    <property type="entry name" value="AMINOALKYLPHOSPHONATE N-ACETYLTRANSFERASE-RELATED-RELATED"/>
    <property type="match status" value="1"/>
</dbReference>
<comment type="caution">
    <text evidence="4">The sequence shown here is derived from an EMBL/GenBank/DDBJ whole genome shotgun (WGS) entry which is preliminary data.</text>
</comment>
<reference evidence="4" key="1">
    <citation type="submission" date="2021-01" db="EMBL/GenBank/DDBJ databases">
        <title>Novel species in genus Nocardioides.</title>
        <authorList>
            <person name="Zhang G."/>
        </authorList>
    </citation>
    <scope>NUCLEOTIDE SEQUENCE</scope>
    <source>
        <strain evidence="4">Zg-536</strain>
    </source>
</reference>
<dbReference type="CDD" id="cd04301">
    <property type="entry name" value="NAT_SF"/>
    <property type="match status" value="1"/>
</dbReference>
<dbReference type="Proteomes" id="UP000663791">
    <property type="component" value="Unassembled WGS sequence"/>
</dbReference>
<evidence type="ECO:0000256" key="1">
    <source>
        <dbReference type="ARBA" id="ARBA00022679"/>
    </source>
</evidence>
<dbReference type="Gene3D" id="3.40.630.30">
    <property type="match status" value="1"/>
</dbReference>
<dbReference type="GO" id="GO:0005840">
    <property type="term" value="C:ribosome"/>
    <property type="evidence" value="ECO:0007669"/>
    <property type="project" value="UniProtKB-KW"/>
</dbReference>
<gene>
    <name evidence="4" type="primary">rimI</name>
    <name evidence="4" type="ORF">JK386_07490</name>
</gene>
<dbReference type="Pfam" id="PF00583">
    <property type="entry name" value="Acetyltransf_1"/>
    <property type="match status" value="1"/>
</dbReference>
<dbReference type="NCBIfam" id="TIGR01575">
    <property type="entry name" value="rimI"/>
    <property type="match status" value="1"/>
</dbReference>
<keyword evidence="5" id="KW-1185">Reference proteome</keyword>
<evidence type="ECO:0000256" key="2">
    <source>
        <dbReference type="ARBA" id="ARBA00023315"/>
    </source>
</evidence>
<dbReference type="InterPro" id="IPR000182">
    <property type="entry name" value="GNAT_dom"/>
</dbReference>
<dbReference type="SUPFAM" id="SSF55729">
    <property type="entry name" value="Acyl-CoA N-acyltransferases (Nat)"/>
    <property type="match status" value="1"/>
</dbReference>
<dbReference type="PROSITE" id="PS51186">
    <property type="entry name" value="GNAT"/>
    <property type="match status" value="1"/>
</dbReference>
<proteinExistence type="predicted"/>
<dbReference type="InterPro" id="IPR006464">
    <property type="entry name" value="AcTrfase_RimI/Ard1"/>
</dbReference>
<keyword evidence="1" id="KW-0808">Transferase</keyword>
<dbReference type="GO" id="GO:0008080">
    <property type="term" value="F:N-acetyltransferase activity"/>
    <property type="evidence" value="ECO:0007669"/>
    <property type="project" value="InterPro"/>
</dbReference>
<dbReference type="RefSeq" id="WP_205291045.1">
    <property type="nucleotide sequence ID" value="NZ_CP074406.1"/>
</dbReference>
<keyword evidence="4" id="KW-0689">Ribosomal protein</keyword>
<dbReference type="EMBL" id="JAERTX010000005">
    <property type="protein sequence ID" value="MBM9459743.1"/>
    <property type="molecule type" value="Genomic_DNA"/>
</dbReference>
<evidence type="ECO:0000259" key="3">
    <source>
        <dbReference type="PROSITE" id="PS51186"/>
    </source>
</evidence>
<dbReference type="AlphaFoldDB" id="A0A938Y7R7"/>
<evidence type="ECO:0000313" key="4">
    <source>
        <dbReference type="EMBL" id="MBM9459743.1"/>
    </source>
</evidence>
<dbReference type="InterPro" id="IPR050832">
    <property type="entry name" value="Bact_Acetyltransf"/>
</dbReference>
<organism evidence="4 5">
    <name type="scientific">Nocardioides faecalis</name>
    <dbReference type="NCBI Taxonomy" id="2803858"/>
    <lineage>
        <taxon>Bacteria</taxon>
        <taxon>Bacillati</taxon>
        <taxon>Actinomycetota</taxon>
        <taxon>Actinomycetes</taxon>
        <taxon>Propionibacteriales</taxon>
        <taxon>Nocardioidaceae</taxon>
        <taxon>Nocardioides</taxon>
    </lineage>
</organism>
<evidence type="ECO:0000313" key="5">
    <source>
        <dbReference type="Proteomes" id="UP000663791"/>
    </source>
</evidence>